<accession>A0A167VSK1</accession>
<organism evidence="7 8">
    <name type="scientific">Ascosphaera apis ARSEF 7405</name>
    <dbReference type="NCBI Taxonomy" id="392613"/>
    <lineage>
        <taxon>Eukaryota</taxon>
        <taxon>Fungi</taxon>
        <taxon>Dikarya</taxon>
        <taxon>Ascomycota</taxon>
        <taxon>Pezizomycotina</taxon>
        <taxon>Eurotiomycetes</taxon>
        <taxon>Eurotiomycetidae</taxon>
        <taxon>Onygenales</taxon>
        <taxon>Ascosphaeraceae</taxon>
        <taxon>Ascosphaera</taxon>
    </lineage>
</organism>
<dbReference type="AlphaFoldDB" id="A0A167VSK1"/>
<comment type="caution">
    <text evidence="7">The sequence shown here is derived from an EMBL/GenBank/DDBJ whole genome shotgun (WGS) entry which is preliminary data.</text>
</comment>
<dbReference type="InterPro" id="IPR036259">
    <property type="entry name" value="MFS_trans_sf"/>
</dbReference>
<feature type="transmembrane region" description="Helical" evidence="6">
    <location>
        <begin position="479"/>
        <end position="498"/>
    </location>
</feature>
<keyword evidence="3 6" id="KW-1133">Transmembrane helix</keyword>
<protein>
    <submittedName>
        <fullName evidence="7">Major facilitator superfamily domain, general substrate transporter</fullName>
    </submittedName>
</protein>
<evidence type="ECO:0000256" key="5">
    <source>
        <dbReference type="SAM" id="MobiDB-lite"/>
    </source>
</evidence>
<evidence type="ECO:0000256" key="3">
    <source>
        <dbReference type="ARBA" id="ARBA00022989"/>
    </source>
</evidence>
<dbReference type="Gene3D" id="1.20.1250.20">
    <property type="entry name" value="MFS general substrate transporter like domains"/>
    <property type="match status" value="1"/>
</dbReference>
<evidence type="ECO:0000256" key="6">
    <source>
        <dbReference type="SAM" id="Phobius"/>
    </source>
</evidence>
<feature type="transmembrane region" description="Helical" evidence="6">
    <location>
        <begin position="446"/>
        <end position="467"/>
    </location>
</feature>
<feature type="transmembrane region" description="Helical" evidence="6">
    <location>
        <begin position="378"/>
        <end position="400"/>
    </location>
</feature>
<dbReference type="EMBL" id="AZGZ01000029">
    <property type="protein sequence ID" value="KZZ87948.1"/>
    <property type="molecule type" value="Genomic_DNA"/>
</dbReference>
<dbReference type="OrthoDB" id="5215911at2759"/>
<feature type="transmembrane region" description="Helical" evidence="6">
    <location>
        <begin position="510"/>
        <end position="529"/>
    </location>
</feature>
<feature type="transmembrane region" description="Helical" evidence="6">
    <location>
        <begin position="55"/>
        <end position="75"/>
    </location>
</feature>
<feature type="compositionally biased region" description="Basic and acidic residues" evidence="5">
    <location>
        <begin position="264"/>
        <end position="278"/>
    </location>
</feature>
<dbReference type="GO" id="GO:0022857">
    <property type="term" value="F:transmembrane transporter activity"/>
    <property type="evidence" value="ECO:0007669"/>
    <property type="project" value="InterPro"/>
</dbReference>
<feature type="transmembrane region" description="Helical" evidence="6">
    <location>
        <begin position="210"/>
        <end position="230"/>
    </location>
</feature>
<evidence type="ECO:0000313" key="8">
    <source>
        <dbReference type="Proteomes" id="UP000242877"/>
    </source>
</evidence>
<evidence type="ECO:0000256" key="2">
    <source>
        <dbReference type="ARBA" id="ARBA00022692"/>
    </source>
</evidence>
<feature type="transmembrane region" description="Helical" evidence="6">
    <location>
        <begin position="421"/>
        <end position="440"/>
    </location>
</feature>
<dbReference type="PANTHER" id="PTHR23502">
    <property type="entry name" value="MAJOR FACILITATOR SUPERFAMILY"/>
    <property type="match status" value="1"/>
</dbReference>
<keyword evidence="8" id="KW-1185">Reference proteome</keyword>
<feature type="transmembrane region" description="Helical" evidence="6">
    <location>
        <begin position="122"/>
        <end position="139"/>
    </location>
</feature>
<dbReference type="InterPro" id="IPR011701">
    <property type="entry name" value="MFS"/>
</dbReference>
<keyword evidence="4 6" id="KW-0472">Membrane</keyword>
<dbReference type="Proteomes" id="UP000242877">
    <property type="component" value="Unassembled WGS sequence"/>
</dbReference>
<dbReference type="SUPFAM" id="SSF103473">
    <property type="entry name" value="MFS general substrate transporter"/>
    <property type="match status" value="1"/>
</dbReference>
<sequence>MSDTNRADADLPPGTSYLFDEDGHVRQNKIVLEPVPTSDPNDPLNWSTVRKQTNFWLTMVATSIIFTAVSIQVVMWQPMMEDHGMDINQGQLVNASAVGLAGTALGCTLLIPFAIKFGRRSSYVIGLFCMLLLSVWQALMTSYKEVYATQFLMGLCQAPNETIVQMTISDIFFVHQRGAADGWYMNMVNIGSFLSPIIAGYICMAQGWRFTYWLCTLFYGIILVAFILLFEESKYTPILTATTAAPAAFDTTNASSGWQQPIDDGYRKNSKDSKDIKDSPLSQTQIDAIEIGEVPIDESIPRKTYWQRMALISKTDEAMWPLYWRPFFLLVSFPNILYTGLMYAFSLCWISVIGNIQAMFMPLPPYNMSPGALGLQSLGPFIGCVLGSIYSGFFSDWLIIKLSKRNKGYYEPEMRLHASHIGALAQPAGILMFGICLSQGRHWMLLQVGGGIFGFGLGSISTNAITLTIDSYRGVTGEAFVGIAFLRNCFSIVLVFAINPWLAHQGVRNMFIVIGVWSFVVCCLHLPLLKWGKYFRIRTAHTYKHFLETKGEGRG</sequence>
<dbReference type="VEuPathDB" id="FungiDB:AAP_05214"/>
<dbReference type="GO" id="GO:0005886">
    <property type="term" value="C:plasma membrane"/>
    <property type="evidence" value="ECO:0007669"/>
    <property type="project" value="TreeGrafter"/>
</dbReference>
<dbReference type="PANTHER" id="PTHR23502:SF50">
    <property type="entry name" value="TRANSPORTER, PUTATIVE (AFU_ORTHOLOGUE AFUA_5G00430)-RELATED"/>
    <property type="match status" value="1"/>
</dbReference>
<feature type="transmembrane region" description="Helical" evidence="6">
    <location>
        <begin position="95"/>
        <end position="115"/>
    </location>
</feature>
<evidence type="ECO:0000313" key="7">
    <source>
        <dbReference type="EMBL" id="KZZ87948.1"/>
    </source>
</evidence>
<evidence type="ECO:0000256" key="4">
    <source>
        <dbReference type="ARBA" id="ARBA00023136"/>
    </source>
</evidence>
<name>A0A167VSK1_9EURO</name>
<comment type="subcellular location">
    <subcellularLocation>
        <location evidence="1">Membrane</location>
        <topology evidence="1">Multi-pass membrane protein</topology>
    </subcellularLocation>
</comment>
<gene>
    <name evidence="7" type="ORF">AAP_05214</name>
</gene>
<proteinExistence type="predicted"/>
<keyword evidence="2 6" id="KW-0812">Transmembrane</keyword>
<evidence type="ECO:0000256" key="1">
    <source>
        <dbReference type="ARBA" id="ARBA00004141"/>
    </source>
</evidence>
<feature type="region of interest" description="Disordered" evidence="5">
    <location>
        <begin position="252"/>
        <end position="280"/>
    </location>
</feature>
<dbReference type="Pfam" id="PF07690">
    <property type="entry name" value="MFS_1"/>
    <property type="match status" value="1"/>
</dbReference>
<reference evidence="7 8" key="1">
    <citation type="journal article" date="2016" name="Genome Biol. Evol.">
        <title>Divergent and convergent evolution of fungal pathogenicity.</title>
        <authorList>
            <person name="Shang Y."/>
            <person name="Xiao G."/>
            <person name="Zheng P."/>
            <person name="Cen K."/>
            <person name="Zhan S."/>
            <person name="Wang C."/>
        </authorList>
    </citation>
    <scope>NUCLEOTIDE SEQUENCE [LARGE SCALE GENOMIC DNA]</scope>
    <source>
        <strain evidence="7 8">ARSEF 7405</strain>
    </source>
</reference>